<accession>A0AAD3S8B0</accession>
<evidence type="ECO:0000256" key="1">
    <source>
        <dbReference type="SAM" id="Phobius"/>
    </source>
</evidence>
<dbReference type="EMBL" id="BSYO01000006">
    <property type="protein sequence ID" value="GMH06176.1"/>
    <property type="molecule type" value="Genomic_DNA"/>
</dbReference>
<feature type="transmembrane region" description="Helical" evidence="1">
    <location>
        <begin position="89"/>
        <end position="109"/>
    </location>
</feature>
<proteinExistence type="predicted"/>
<evidence type="ECO:0000313" key="3">
    <source>
        <dbReference type="Proteomes" id="UP001279734"/>
    </source>
</evidence>
<protein>
    <submittedName>
        <fullName evidence="2">Uncharacterized protein</fullName>
    </submittedName>
</protein>
<keyword evidence="3" id="KW-1185">Reference proteome</keyword>
<keyword evidence="1" id="KW-0812">Transmembrane</keyword>
<evidence type="ECO:0000313" key="2">
    <source>
        <dbReference type="EMBL" id="GMH06176.1"/>
    </source>
</evidence>
<feature type="transmembrane region" description="Helical" evidence="1">
    <location>
        <begin position="32"/>
        <end position="53"/>
    </location>
</feature>
<organism evidence="2 3">
    <name type="scientific">Nepenthes gracilis</name>
    <name type="common">Slender pitcher plant</name>
    <dbReference type="NCBI Taxonomy" id="150966"/>
    <lineage>
        <taxon>Eukaryota</taxon>
        <taxon>Viridiplantae</taxon>
        <taxon>Streptophyta</taxon>
        <taxon>Embryophyta</taxon>
        <taxon>Tracheophyta</taxon>
        <taxon>Spermatophyta</taxon>
        <taxon>Magnoliopsida</taxon>
        <taxon>eudicotyledons</taxon>
        <taxon>Gunneridae</taxon>
        <taxon>Pentapetalae</taxon>
        <taxon>Caryophyllales</taxon>
        <taxon>Nepenthaceae</taxon>
        <taxon>Nepenthes</taxon>
    </lineage>
</organism>
<keyword evidence="1" id="KW-1133">Transmembrane helix</keyword>
<sequence>MWFQQTVSLELKATGSCWSFCWMTYLGKRLWVFFYTRTSIAAVFLVAASPSVADEAGRGYFSDLWWRWNTAAHEIVDSLPMLVLKCSCWPVVLCTALVFGWVDTVVVWCMHDYRQTGFLCWSTDAFLPRSFVVAGLRAFITIPASLLKSVAAENHCITGSSCSFWID</sequence>
<reference evidence="2" key="1">
    <citation type="submission" date="2023-05" db="EMBL/GenBank/DDBJ databases">
        <title>Nepenthes gracilis genome sequencing.</title>
        <authorList>
            <person name="Fukushima K."/>
        </authorList>
    </citation>
    <scope>NUCLEOTIDE SEQUENCE</scope>
    <source>
        <strain evidence="2">SING2019-196</strain>
    </source>
</reference>
<dbReference type="Proteomes" id="UP001279734">
    <property type="component" value="Unassembled WGS sequence"/>
</dbReference>
<dbReference type="AlphaFoldDB" id="A0AAD3S8B0"/>
<gene>
    <name evidence="2" type="ORF">Nepgr_008016</name>
</gene>
<keyword evidence="1" id="KW-0472">Membrane</keyword>
<comment type="caution">
    <text evidence="2">The sequence shown here is derived from an EMBL/GenBank/DDBJ whole genome shotgun (WGS) entry which is preliminary data.</text>
</comment>
<name>A0AAD3S8B0_NEPGR</name>